<protein>
    <submittedName>
        <fullName evidence="2">Uncharacterized protein</fullName>
    </submittedName>
</protein>
<accession>A0A918LL82</accession>
<dbReference type="AlphaFoldDB" id="A0A918LL82"/>
<dbReference type="Proteomes" id="UP000619486">
    <property type="component" value="Unassembled WGS sequence"/>
</dbReference>
<keyword evidence="1" id="KW-0472">Membrane</keyword>
<comment type="caution">
    <text evidence="2">The sequence shown here is derived from an EMBL/GenBank/DDBJ whole genome shotgun (WGS) entry which is preliminary data.</text>
</comment>
<dbReference type="EMBL" id="BMQQ01000001">
    <property type="protein sequence ID" value="GGT15559.1"/>
    <property type="molecule type" value="Genomic_DNA"/>
</dbReference>
<evidence type="ECO:0000313" key="3">
    <source>
        <dbReference type="Proteomes" id="UP000619486"/>
    </source>
</evidence>
<evidence type="ECO:0000313" key="2">
    <source>
        <dbReference type="EMBL" id="GGT15559.1"/>
    </source>
</evidence>
<name>A0A918LL82_9ACTN</name>
<organism evidence="2 3">
    <name type="scientific">Streptomyces purpureus</name>
    <dbReference type="NCBI Taxonomy" id="1951"/>
    <lineage>
        <taxon>Bacteria</taxon>
        <taxon>Bacillati</taxon>
        <taxon>Actinomycetota</taxon>
        <taxon>Actinomycetes</taxon>
        <taxon>Kitasatosporales</taxon>
        <taxon>Streptomycetaceae</taxon>
        <taxon>Streptomyces</taxon>
    </lineage>
</organism>
<reference evidence="2" key="2">
    <citation type="submission" date="2020-09" db="EMBL/GenBank/DDBJ databases">
        <authorList>
            <person name="Sun Q."/>
            <person name="Ohkuma M."/>
        </authorList>
    </citation>
    <scope>NUCLEOTIDE SEQUENCE</scope>
    <source>
        <strain evidence="2">JCM 3172</strain>
    </source>
</reference>
<keyword evidence="1" id="KW-0812">Transmembrane</keyword>
<gene>
    <name evidence="2" type="ORF">GCM10014713_05470</name>
</gene>
<sequence length="148" mass="15397">MTTGCTHGQRDGAGRGVVRALADRRPTWLALALVVVTFVDGAPPAGLLAALLAFMPLCYLAFGAVRGELRRPGVLALQAAGLPAFGALALVALAVDQKAGLYVLAGGWLAHGVWDFAHLRAGRVVPRAWSEWCGVVDLFGAAAILVWA</sequence>
<evidence type="ECO:0000256" key="1">
    <source>
        <dbReference type="SAM" id="Phobius"/>
    </source>
</evidence>
<proteinExistence type="predicted"/>
<feature type="transmembrane region" description="Helical" evidence="1">
    <location>
        <begin position="74"/>
        <end position="93"/>
    </location>
</feature>
<feature type="transmembrane region" description="Helical" evidence="1">
    <location>
        <begin position="29"/>
        <end position="62"/>
    </location>
</feature>
<reference evidence="2" key="1">
    <citation type="journal article" date="2014" name="Int. J. Syst. Evol. Microbiol.">
        <title>Complete genome sequence of Corynebacterium casei LMG S-19264T (=DSM 44701T), isolated from a smear-ripened cheese.</title>
        <authorList>
            <consortium name="US DOE Joint Genome Institute (JGI-PGF)"/>
            <person name="Walter F."/>
            <person name="Albersmeier A."/>
            <person name="Kalinowski J."/>
            <person name="Ruckert C."/>
        </authorList>
    </citation>
    <scope>NUCLEOTIDE SEQUENCE</scope>
    <source>
        <strain evidence="2">JCM 3172</strain>
    </source>
</reference>
<keyword evidence="1" id="KW-1133">Transmembrane helix</keyword>
<dbReference type="RefSeq" id="WP_229832615.1">
    <property type="nucleotide sequence ID" value="NZ_BMQQ01000001.1"/>
</dbReference>
<keyword evidence="3" id="KW-1185">Reference proteome</keyword>